<accession>A0A0C9W3U4</accession>
<name>A0A0C9W3U4_9AGAM</name>
<evidence type="ECO:0000313" key="2">
    <source>
        <dbReference type="Proteomes" id="UP000053820"/>
    </source>
</evidence>
<keyword evidence="2" id="KW-1185">Reference proteome</keyword>
<dbReference type="OrthoDB" id="2674711at2759"/>
<evidence type="ECO:0000313" key="1">
    <source>
        <dbReference type="EMBL" id="KIJ60968.1"/>
    </source>
</evidence>
<evidence type="ECO:0008006" key="3">
    <source>
        <dbReference type="Google" id="ProtNLM"/>
    </source>
</evidence>
<dbReference type="AlphaFoldDB" id="A0A0C9W3U4"/>
<reference evidence="1 2" key="1">
    <citation type="submission" date="2014-04" db="EMBL/GenBank/DDBJ databases">
        <title>Evolutionary Origins and Diversification of the Mycorrhizal Mutualists.</title>
        <authorList>
            <consortium name="DOE Joint Genome Institute"/>
            <consortium name="Mycorrhizal Genomics Consortium"/>
            <person name="Kohler A."/>
            <person name="Kuo A."/>
            <person name="Nagy L.G."/>
            <person name="Floudas D."/>
            <person name="Copeland A."/>
            <person name="Barry K.W."/>
            <person name="Cichocki N."/>
            <person name="Veneault-Fourrey C."/>
            <person name="LaButti K."/>
            <person name="Lindquist E.A."/>
            <person name="Lipzen A."/>
            <person name="Lundell T."/>
            <person name="Morin E."/>
            <person name="Murat C."/>
            <person name="Riley R."/>
            <person name="Ohm R."/>
            <person name="Sun H."/>
            <person name="Tunlid A."/>
            <person name="Henrissat B."/>
            <person name="Grigoriev I.V."/>
            <person name="Hibbett D.S."/>
            <person name="Martin F."/>
        </authorList>
    </citation>
    <scope>NUCLEOTIDE SEQUENCE [LARGE SCALE GENOMIC DNA]</scope>
    <source>
        <strain evidence="1 2">MD-312</strain>
    </source>
</reference>
<dbReference type="Proteomes" id="UP000053820">
    <property type="component" value="Unassembled WGS sequence"/>
</dbReference>
<gene>
    <name evidence="1" type="ORF">HYDPIDRAFT_169979</name>
</gene>
<proteinExistence type="predicted"/>
<dbReference type="HOGENOM" id="CLU_1835427_0_0_1"/>
<organism evidence="1 2">
    <name type="scientific">Hydnomerulius pinastri MD-312</name>
    <dbReference type="NCBI Taxonomy" id="994086"/>
    <lineage>
        <taxon>Eukaryota</taxon>
        <taxon>Fungi</taxon>
        <taxon>Dikarya</taxon>
        <taxon>Basidiomycota</taxon>
        <taxon>Agaricomycotina</taxon>
        <taxon>Agaricomycetes</taxon>
        <taxon>Agaricomycetidae</taxon>
        <taxon>Boletales</taxon>
        <taxon>Boletales incertae sedis</taxon>
        <taxon>Leucogyrophana</taxon>
    </lineage>
</organism>
<protein>
    <recommendedName>
        <fullName evidence="3">Reverse transcriptase zinc-binding domain-containing protein</fullName>
    </recommendedName>
</protein>
<sequence>MLRIALLLLDGISKNSELAMQYTKIVVPSAGLDDIPNIRFNNANMKIDLMGGKAEKFKPTMAPNVKDSKWVTSRFNAHIVLESFETAEDIHCMSKLDMPDCPHCPGVKENVPHFIFSCPQYTRECHILTTRTGRRTLSLP</sequence>
<dbReference type="EMBL" id="KN839867">
    <property type="protein sequence ID" value="KIJ60968.1"/>
    <property type="molecule type" value="Genomic_DNA"/>
</dbReference>